<evidence type="ECO:0000256" key="1">
    <source>
        <dbReference type="SAM" id="SignalP"/>
    </source>
</evidence>
<organism evidence="2 3">
    <name type="scientific">Hydrogenophaga palleronii</name>
    <dbReference type="NCBI Taxonomy" id="65655"/>
    <lineage>
        <taxon>Bacteria</taxon>
        <taxon>Pseudomonadati</taxon>
        <taxon>Pseudomonadota</taxon>
        <taxon>Betaproteobacteria</taxon>
        <taxon>Burkholderiales</taxon>
        <taxon>Comamonadaceae</taxon>
        <taxon>Hydrogenophaga</taxon>
    </lineage>
</organism>
<name>A0ABU1WMK8_9BURK</name>
<feature type="signal peptide" evidence="1">
    <location>
        <begin position="1"/>
        <end position="27"/>
    </location>
</feature>
<dbReference type="NCBIfam" id="NF041384">
    <property type="entry name" value="YHS_seleno_dom"/>
    <property type="match status" value="1"/>
</dbReference>
<accession>A0ABU1WMK8</accession>
<keyword evidence="3" id="KW-1185">Reference proteome</keyword>
<feature type="chain" id="PRO_5046667357" evidence="1">
    <location>
        <begin position="28"/>
        <end position="217"/>
    </location>
</feature>
<keyword evidence="1" id="KW-0732">Signal</keyword>
<evidence type="ECO:0000313" key="2">
    <source>
        <dbReference type="EMBL" id="MDR7150536.1"/>
    </source>
</evidence>
<protein>
    <submittedName>
        <fullName evidence="2">YHS domain-containing protein</fullName>
    </submittedName>
</protein>
<comment type="caution">
    <text evidence="2">The sequence shown here is derived from an EMBL/GenBank/DDBJ whole genome shotgun (WGS) entry which is preliminary data.</text>
</comment>
<dbReference type="EMBL" id="JAVDWU010000004">
    <property type="protein sequence ID" value="MDR7150536.1"/>
    <property type="molecule type" value="Genomic_DNA"/>
</dbReference>
<gene>
    <name evidence="2" type="ORF">J2W49_002494</name>
</gene>
<dbReference type="PROSITE" id="PS51257">
    <property type="entry name" value="PROKAR_LIPOPROTEIN"/>
    <property type="match status" value="1"/>
</dbReference>
<dbReference type="Proteomes" id="UP001265700">
    <property type="component" value="Unassembled WGS sequence"/>
</dbReference>
<dbReference type="RefSeq" id="WP_310316135.1">
    <property type="nucleotide sequence ID" value="NZ_JAVDWU010000004.1"/>
</dbReference>
<sequence>MHPVIRFISFIALAVLLSGCGTPWATAPNRAGEPVMLLGHDPVAYFTESKPVKGSTQHKLVMFQRTYYFATNQNRFDFIADPAMYEPQYGGFCAHGAAFGRKLGSDPTRWQILDGRLFVFGSAAAQAAWSLDPAWHIAHADPIWQDIQDEGWRSATLTATLNKVPHHKPMTQARAEWEKRHPDQPWPTDELGWRDWFKPPGWRAAEGVGQTALGYPE</sequence>
<reference evidence="2 3" key="1">
    <citation type="submission" date="2023-07" db="EMBL/GenBank/DDBJ databases">
        <title>Sorghum-associated microbial communities from plants grown in Nebraska, USA.</title>
        <authorList>
            <person name="Schachtman D."/>
        </authorList>
    </citation>
    <scope>NUCLEOTIDE SEQUENCE [LARGE SCALE GENOMIC DNA]</scope>
    <source>
        <strain evidence="2 3">4249</strain>
    </source>
</reference>
<evidence type="ECO:0000313" key="3">
    <source>
        <dbReference type="Proteomes" id="UP001265700"/>
    </source>
</evidence>
<proteinExistence type="predicted"/>